<dbReference type="PANTHER" id="PTHR12792:SF0">
    <property type="entry name" value="SEPARIN"/>
    <property type="match status" value="1"/>
</dbReference>
<reference evidence="7 8" key="1">
    <citation type="submission" date="2023-08" db="EMBL/GenBank/DDBJ databases">
        <title>Black Yeasts Isolated from many extreme environments.</title>
        <authorList>
            <person name="Coleine C."/>
            <person name="Stajich J.E."/>
            <person name="Selbmann L."/>
        </authorList>
    </citation>
    <scope>NUCLEOTIDE SEQUENCE [LARGE SCALE GENOMIC DNA]</scope>
    <source>
        <strain evidence="7 8">CCFEE 5910</strain>
    </source>
</reference>
<organism evidence="7 8">
    <name type="scientific">Lithohypha guttulata</name>
    <dbReference type="NCBI Taxonomy" id="1690604"/>
    <lineage>
        <taxon>Eukaryota</taxon>
        <taxon>Fungi</taxon>
        <taxon>Dikarya</taxon>
        <taxon>Ascomycota</taxon>
        <taxon>Pezizomycotina</taxon>
        <taxon>Eurotiomycetes</taxon>
        <taxon>Chaetothyriomycetidae</taxon>
        <taxon>Chaetothyriales</taxon>
        <taxon>Trichomeriaceae</taxon>
        <taxon>Lithohypha</taxon>
    </lineage>
</organism>
<feature type="region of interest" description="Disordered" evidence="5">
    <location>
        <begin position="1983"/>
        <end position="2008"/>
    </location>
</feature>
<sequence length="2039" mass="227349">MAVRSATTKPSMAGRSVTKTKTISSRSEPEEKETITDEHDVVRDLRLLRAILEPASGNGTITGKAERPKSTVSEPTIKTTTSSRTGKNGAEKEIKTGLSLHEQKKLAMNSFNQNLKTLSALTKQRTTRQPQRHNDSQPRSTTNLRPHEIKETETSFNPSSKTFAECACAALGVLRLDEVEDGTTDEFRHKREQGAILLLDNLISLESKELAHIEATKIYEQHWKRRKSDTKPAYRKIYTCKTELRALLQRDEACISKKAFNLTCSFQSQVLRLAILYGIEALSSGFLEALQLDVNGSPGSVVLTGHQRGFIGACEAGANLKVIAQALTRFSSIARTKSGSVDKVCSSLNLLVEAQIYKLACSKMLKEESQSSAESWSALEQAVRHISHSNCEKSQTFYNQIKTILGRLQSALQSHGHETRLPIKLSELLIELAERHDDPEHMVVLLPDLSTYGSRDERLFYLCRLLLIHLDGQCDQTELLVTIQDVTRMLPDFVHTPSSLRPDRLLNMVQLRKACLRKLVAGTGSEQEPSSDADIGSKCLELLFFILRFFEAGLLARPDANDKTGRSICLAILKTIEALVDVEAYARSGRDQIFPGYLDYLSQCVELLRELSKKEETKDAIQIDAARSLYVKISNIFWRAHMHPHIAQKDDGAILDMISKSIACLKGLPIEDLSKNALGPRLEKFADLQMKSERIEESRRTLKQALDHYITSQALSDAAETALSKSNRTVWSDTASLAAQLGRTLRNYNASWQQDQSADDLDHYFYEPTDLPDFHHAVLLEHQLLFLLRKKQRPLRYQSLFGKLQIVLGLTASTKYYVWRLRLVSAFSFRASKMMDLTDDDKSALKEVLSAVLSSKSDGENIFLQSYLAVLQLLVELQICSLAEADRIYPDVSAVEDVRIQVCGCTTLDVLDEVVDDCETLYVNLRAFTNRTLAFGDYETTKAASQIQVHILTLNVQQSPEQLAECRMQLAHCHIQLAELELADRNLYAIEKVLVQDGGNERNSIRFYLARAELELARRDSVKCKHHLAQAAECFARQYSKDAPRSSREQIERDSLIAAGALLASRVAFREASAEVAHRYARQAAKIVISIWTALQYKRPSYPSSKDGSSVLSLTQDLSVLNIGLKRNNDNDGSAFWPYMQLYMCTLGHAASLVSHAGLFEDALHYYNQLSQLQSVQPSLQPDFSTTLSILYARAGQTSAARELLLASEELSSGRKTPENSDLKLDYVEGFLLLGDKDRAFELMTTVNAVVCASELSSSRKKTQKNLQTARARRGHMKTASVKVPAKGLKTVSEGNSIDISEVPSSASMTGPLNIAQALSEDRRHSLRWELSAQDSTKQLDGTDRISVPDLCSSPQYLVLEIFAVAKFTLREAWRRLCADSMQSVLTDSAVALPSKALPGRRNRVSLLRGGGEDVVLSPTRNPIPSTCSPTAEGPDSIAQMLHVALRLCIVLLTERKSHCPTDMIHTLIKMEARISLLLATMGLPFVKSSSELVLRTSQPKDEALDREVMLAAAEAATRERASLLKWPIDLVSSNLNRAAIDIHQIDKLPSSWSIISLTLAEDEDELLVSKIIKGQSLFLVRIPLHRSNEGDGIDDFVFADAKAEMRNIIKTANESSHDPRGMSDKTARAQWHADRESLDERLRLLLQNIELIWLGGFRGILDPYTATEQETMRFSKALSQTLGNHLPSRQKTASDSERVQIHDHVLRIFLGLGDPDTADLDDAIIDLLYFVVDILQFNGEKNAYDEIDWDAMLVDILDALRAYHETRPSLPARHTILILDKELECIPWEALPCLIDQSVSRMPSLATLFERVDQIRLHSETADALPISKGLARGSYILNPSGDLTSTQSVFEPILASHTATPKFERCINTAPTEAQFEKFLTTSDILLYFGHGSGAQYIRPRTVRALPHCAVTFLFGCGSAKMTEHGRLESSGMPRAYMLGHAPAVVGCLWDVTDREIDRVALKALSEWGLIDRNDERVQEGLKKKRRKGRVKEKQQKDASTRPKTLTEAVTEGRGACMLRYLCGAAVVVYGVPVVLE</sequence>
<dbReference type="GO" id="GO:0005634">
    <property type="term" value="C:nucleus"/>
    <property type="evidence" value="ECO:0007669"/>
    <property type="project" value="InterPro"/>
</dbReference>
<evidence type="ECO:0000256" key="3">
    <source>
        <dbReference type="ARBA" id="ARBA00022801"/>
    </source>
</evidence>
<evidence type="ECO:0000256" key="2">
    <source>
        <dbReference type="ARBA" id="ARBA00012489"/>
    </source>
</evidence>
<feature type="compositionally biased region" description="Polar residues" evidence="5">
    <location>
        <begin position="17"/>
        <end position="26"/>
    </location>
</feature>
<accession>A0AAN7T9I7</accession>
<dbReference type="GO" id="GO:0051307">
    <property type="term" value="P:meiotic chromosome separation"/>
    <property type="evidence" value="ECO:0007669"/>
    <property type="project" value="TreeGrafter"/>
</dbReference>
<dbReference type="InterPro" id="IPR005314">
    <property type="entry name" value="Peptidase_C50"/>
</dbReference>
<evidence type="ECO:0000256" key="4">
    <source>
        <dbReference type="ARBA" id="ARBA00022829"/>
    </source>
</evidence>
<dbReference type="EC" id="3.4.22.49" evidence="2"/>
<feature type="region of interest" description="Disordered" evidence="5">
    <location>
        <begin position="56"/>
        <end position="91"/>
    </location>
</feature>
<feature type="compositionally biased region" description="Basic and acidic residues" evidence="5">
    <location>
        <begin position="1994"/>
        <end position="2003"/>
    </location>
</feature>
<dbReference type="Pfam" id="PF03568">
    <property type="entry name" value="Separin_C"/>
    <property type="match status" value="1"/>
</dbReference>
<feature type="domain" description="Peptidase C50" evidence="6">
    <location>
        <begin position="1832"/>
        <end position="1930"/>
    </location>
</feature>
<protein>
    <recommendedName>
        <fullName evidence="2">separase</fullName>
        <ecNumber evidence="2">3.4.22.49</ecNumber>
    </recommendedName>
</protein>
<dbReference type="PANTHER" id="PTHR12792">
    <property type="entry name" value="EXTRA SPINDLE POLES 1-RELATED"/>
    <property type="match status" value="1"/>
</dbReference>
<dbReference type="GO" id="GO:0004197">
    <property type="term" value="F:cysteine-type endopeptidase activity"/>
    <property type="evidence" value="ECO:0007669"/>
    <property type="project" value="InterPro"/>
</dbReference>
<proteinExistence type="predicted"/>
<dbReference type="Proteomes" id="UP001309876">
    <property type="component" value="Unassembled WGS sequence"/>
</dbReference>
<dbReference type="GO" id="GO:0072686">
    <property type="term" value="C:mitotic spindle"/>
    <property type="evidence" value="ECO:0007669"/>
    <property type="project" value="TreeGrafter"/>
</dbReference>
<feature type="region of interest" description="Disordered" evidence="5">
    <location>
        <begin position="1"/>
        <end position="37"/>
    </location>
</feature>
<evidence type="ECO:0000256" key="1">
    <source>
        <dbReference type="ARBA" id="ARBA00000451"/>
    </source>
</evidence>
<comment type="caution">
    <text evidence="7">The sequence shown here is derived from an EMBL/GenBank/DDBJ whole genome shotgun (WGS) entry which is preliminary data.</text>
</comment>
<feature type="compositionally biased region" description="Polar residues" evidence="5">
    <location>
        <begin position="70"/>
        <end position="86"/>
    </location>
</feature>
<evidence type="ECO:0000313" key="8">
    <source>
        <dbReference type="Proteomes" id="UP001309876"/>
    </source>
</evidence>
<gene>
    <name evidence="7" type="primary">ESP1</name>
    <name evidence="7" type="ORF">LTR05_003381</name>
</gene>
<evidence type="ECO:0000259" key="6">
    <source>
        <dbReference type="PROSITE" id="PS51700"/>
    </source>
</evidence>
<feature type="compositionally biased region" description="Basic and acidic residues" evidence="5">
    <location>
        <begin position="27"/>
        <end position="37"/>
    </location>
</feature>
<dbReference type="EMBL" id="JAVRRJ010000002">
    <property type="protein sequence ID" value="KAK5089157.1"/>
    <property type="molecule type" value="Genomic_DNA"/>
</dbReference>
<evidence type="ECO:0000313" key="7">
    <source>
        <dbReference type="EMBL" id="KAK5089157.1"/>
    </source>
</evidence>
<dbReference type="InterPro" id="IPR030397">
    <property type="entry name" value="SEPARIN_core_dom"/>
</dbReference>
<keyword evidence="4" id="KW-0159">Chromosome partition</keyword>
<feature type="compositionally biased region" description="Polar residues" evidence="5">
    <location>
        <begin position="1"/>
        <end position="10"/>
    </location>
</feature>
<name>A0AAN7T9I7_9EURO</name>
<dbReference type="PROSITE" id="PS51700">
    <property type="entry name" value="SEPARIN"/>
    <property type="match status" value="1"/>
</dbReference>
<dbReference type="GO" id="GO:0005737">
    <property type="term" value="C:cytoplasm"/>
    <property type="evidence" value="ECO:0007669"/>
    <property type="project" value="TreeGrafter"/>
</dbReference>
<keyword evidence="3 7" id="KW-0378">Hydrolase</keyword>
<dbReference type="GO" id="GO:0044732">
    <property type="term" value="C:mitotic spindle pole body"/>
    <property type="evidence" value="ECO:0007669"/>
    <property type="project" value="TreeGrafter"/>
</dbReference>
<feature type="region of interest" description="Disordered" evidence="5">
    <location>
        <begin position="123"/>
        <end position="156"/>
    </location>
</feature>
<keyword evidence="8" id="KW-1185">Reference proteome</keyword>
<comment type="catalytic activity">
    <reaction evidence="1">
        <text>All bonds known to be hydrolyzed by this endopeptidase have arginine in P1 and an acidic residue in P4. P6 is often occupied by an acidic residue or by a hydroxy-amino-acid residue, the phosphorylation of which enhances cleavage.</text>
        <dbReference type="EC" id="3.4.22.49"/>
    </reaction>
</comment>
<dbReference type="GO" id="GO:0006508">
    <property type="term" value="P:proteolysis"/>
    <property type="evidence" value="ECO:0007669"/>
    <property type="project" value="InterPro"/>
</dbReference>
<evidence type="ECO:0000256" key="5">
    <source>
        <dbReference type="SAM" id="MobiDB-lite"/>
    </source>
</evidence>